<evidence type="ECO:0000313" key="2">
    <source>
        <dbReference type="Proteomes" id="UP000202445"/>
    </source>
</evidence>
<reference evidence="1 2" key="1">
    <citation type="submission" date="2015-04" db="EMBL/GenBank/DDBJ databases">
        <title>Analysis of the newly isolated bacteriophage vB-PaeM_MAG1 which is able to infect clinical Pseudomonas aeruginosa isolates.</title>
        <authorList>
            <person name="Kwiatek M."/>
            <person name="Parasion S."/>
            <person name="Miziak L."/>
            <person name="Gryko R."/>
            <person name="Lobocka M.B."/>
        </authorList>
    </citation>
    <scope>NUCLEOTIDE SEQUENCE [LARGE SCALE GENOMIC DNA]</scope>
</reference>
<dbReference type="Proteomes" id="UP000202445">
    <property type="component" value="Segment"/>
</dbReference>
<accession>A0A172CNA9</accession>
<gene>
    <name evidence="1" type="ORF">vB_PaeM_MAG1_016</name>
</gene>
<dbReference type="OrthoDB" id="13574at10239"/>
<protein>
    <submittedName>
        <fullName evidence="1">Uncharacterized protein</fullName>
    </submittedName>
</protein>
<sequence length="130" mass="15087">MIAPHITNKQYRSRAAVIIRRVKYYESRWLRTVEFFSGAAAQNIAERFAYAGHAEEQMSKLKAEFAAFPVEVRLDALGWINWNTHNDGLLEEWIHQDSDRAIMLEYDSESKRPVACWETTIDALPKLAML</sequence>
<organism evidence="1 2">
    <name type="scientific">Pseudomonas phage vB_PaeM_MAG1</name>
    <dbReference type="NCBI Taxonomy" id="1639815"/>
    <lineage>
        <taxon>Viruses</taxon>
        <taxon>Duplodnaviria</taxon>
        <taxon>Heunggongvirae</taxon>
        <taxon>Uroviricota</taxon>
        <taxon>Caudoviricetes</taxon>
        <taxon>Vandenendeviridae</taxon>
        <taxon>Skurskavirinae</taxon>
        <taxon>Pakpunavirus</taxon>
        <taxon>Pakpunavirus MAG1</taxon>
    </lineage>
</organism>
<name>A0A172CNA9_9CAUD</name>
<dbReference type="KEGG" id="vg:29057857"/>
<dbReference type="EMBL" id="KR052143">
    <property type="protein sequence ID" value="ALA11996.1"/>
    <property type="molecule type" value="Genomic_DNA"/>
</dbReference>
<proteinExistence type="predicted"/>
<dbReference type="RefSeq" id="YP_009287312.1">
    <property type="nucleotide sequence ID" value="NC_031073.1"/>
</dbReference>
<keyword evidence="2" id="KW-1185">Reference proteome</keyword>
<evidence type="ECO:0000313" key="1">
    <source>
        <dbReference type="EMBL" id="ALA11996.1"/>
    </source>
</evidence>
<dbReference type="GeneID" id="29057857"/>